<organism evidence="2 3">
    <name type="scientific">Anaeromonas frigoriresistens</name>
    <dbReference type="NCBI Taxonomy" id="2683708"/>
    <lineage>
        <taxon>Bacteria</taxon>
        <taxon>Bacillati</taxon>
        <taxon>Bacillota</taxon>
        <taxon>Tissierellia</taxon>
        <taxon>Tissierellales</taxon>
        <taxon>Thermohalobacteraceae</taxon>
        <taxon>Anaeromonas</taxon>
    </lineage>
</organism>
<name>A0A942UV78_9FIRM</name>
<evidence type="ECO:0000256" key="1">
    <source>
        <dbReference type="SAM" id="Phobius"/>
    </source>
</evidence>
<feature type="transmembrane region" description="Helical" evidence="1">
    <location>
        <begin position="55"/>
        <end position="77"/>
    </location>
</feature>
<dbReference type="AlphaFoldDB" id="A0A942UV78"/>
<keyword evidence="1" id="KW-0472">Membrane</keyword>
<protein>
    <submittedName>
        <fullName evidence="2">Uncharacterized protein</fullName>
    </submittedName>
</protein>
<dbReference type="Proteomes" id="UP000724672">
    <property type="component" value="Unassembled WGS sequence"/>
</dbReference>
<gene>
    <name evidence="2" type="ORF">GOQ27_03400</name>
</gene>
<keyword evidence="1" id="KW-0812">Transmembrane</keyword>
<reference evidence="2" key="1">
    <citation type="submission" date="2019-12" db="EMBL/GenBank/DDBJ databases">
        <title>Clostridiaceae gen. nov. sp. nov., isolated from sediment in Xinjiang, China.</title>
        <authorList>
            <person name="Zhang R."/>
        </authorList>
    </citation>
    <scope>NUCLEOTIDE SEQUENCE</scope>
    <source>
        <strain evidence="2">D2Q-11</strain>
    </source>
</reference>
<keyword evidence="3" id="KW-1185">Reference proteome</keyword>
<feature type="transmembrane region" description="Helical" evidence="1">
    <location>
        <begin position="12"/>
        <end position="35"/>
    </location>
</feature>
<comment type="caution">
    <text evidence="2">The sequence shown here is derived from an EMBL/GenBank/DDBJ whole genome shotgun (WGS) entry which is preliminary data.</text>
</comment>
<proteinExistence type="predicted"/>
<keyword evidence="1" id="KW-1133">Transmembrane helix</keyword>
<evidence type="ECO:0000313" key="2">
    <source>
        <dbReference type="EMBL" id="MBS4537491.1"/>
    </source>
</evidence>
<feature type="transmembrane region" description="Helical" evidence="1">
    <location>
        <begin position="84"/>
        <end position="117"/>
    </location>
</feature>
<dbReference type="EMBL" id="WSFT01000016">
    <property type="protein sequence ID" value="MBS4537491.1"/>
    <property type="molecule type" value="Genomic_DNA"/>
</dbReference>
<dbReference type="RefSeq" id="WP_203365415.1">
    <property type="nucleotide sequence ID" value="NZ_WSFT01000016.1"/>
</dbReference>
<sequence length="140" mass="15880">MGKSNIIRLLYSIMYICTSIINLIIALTSYEMIFSLADTALIPLLGEIIRSVPEYMYFIGLLLFMVSQIIFAILLLSKGVFVKLGLLGAIVFHISIIPFGWFNFLNIFIAIPLIILLRKDFTKTIPDLIFSKKIETNTDI</sequence>
<evidence type="ECO:0000313" key="3">
    <source>
        <dbReference type="Proteomes" id="UP000724672"/>
    </source>
</evidence>
<accession>A0A942UV78</accession>